<evidence type="ECO:0000313" key="2">
    <source>
        <dbReference type="EMBL" id="KEZ17205.1"/>
    </source>
</evidence>
<dbReference type="PATRIC" id="fig|13690.10.peg.3792"/>
<dbReference type="RefSeq" id="WP_037521435.1">
    <property type="nucleotide sequence ID" value="NZ_JGVR01000024.1"/>
</dbReference>
<proteinExistence type="predicted"/>
<dbReference type="Proteomes" id="UP000028534">
    <property type="component" value="Unassembled WGS sequence"/>
</dbReference>
<evidence type="ECO:0000313" key="3">
    <source>
        <dbReference type="Proteomes" id="UP000028534"/>
    </source>
</evidence>
<organism evidence="2 3">
    <name type="scientific">Sphingobium yanoikuyae</name>
    <name type="common">Sphingomonas yanoikuyae</name>
    <dbReference type="NCBI Taxonomy" id="13690"/>
    <lineage>
        <taxon>Bacteria</taxon>
        <taxon>Pseudomonadati</taxon>
        <taxon>Pseudomonadota</taxon>
        <taxon>Alphaproteobacteria</taxon>
        <taxon>Sphingomonadales</taxon>
        <taxon>Sphingomonadaceae</taxon>
        <taxon>Sphingobium</taxon>
    </lineage>
</organism>
<sequence>MIRTHDEHGQVIDMDHPAKASTRKLTEKQAELLARICRTNGGGISARDADRSVLRGLMNRHFVQGKEGHAGHVVHTREGFLAWRELEARS</sequence>
<gene>
    <name evidence="2" type="ORF">CP98_03704</name>
</gene>
<name>A0A084EGW3_SPHYA</name>
<feature type="region of interest" description="Disordered" evidence="1">
    <location>
        <begin position="1"/>
        <end position="24"/>
    </location>
</feature>
<accession>A0A084EGW3</accession>
<dbReference type="EMBL" id="JGVR01000024">
    <property type="protein sequence ID" value="KEZ17205.1"/>
    <property type="molecule type" value="Genomic_DNA"/>
</dbReference>
<comment type="caution">
    <text evidence="2">The sequence shown here is derived from an EMBL/GenBank/DDBJ whole genome shotgun (WGS) entry which is preliminary data.</text>
</comment>
<protein>
    <submittedName>
        <fullName evidence="2">Uncharacterized protein</fullName>
    </submittedName>
</protein>
<evidence type="ECO:0000256" key="1">
    <source>
        <dbReference type="SAM" id="MobiDB-lite"/>
    </source>
</evidence>
<dbReference type="AlphaFoldDB" id="A0A084EGW3"/>
<reference evidence="2 3" key="1">
    <citation type="submission" date="2014-03" db="EMBL/GenBank/DDBJ databases">
        <title>Genome sequence of Sphingobium yanoikuyae B1.</title>
        <authorList>
            <person name="Gan H.M."/>
            <person name="Gan H.Y."/>
            <person name="Savka M.A."/>
        </authorList>
    </citation>
    <scope>NUCLEOTIDE SEQUENCE [LARGE SCALE GENOMIC DNA]</scope>
    <source>
        <strain evidence="2 3">B1</strain>
    </source>
</reference>